<keyword evidence="2" id="KW-1185">Reference proteome</keyword>
<evidence type="ECO:0000313" key="2">
    <source>
        <dbReference type="Proteomes" id="UP000181951"/>
    </source>
</evidence>
<sequence>MADTPGALQLRLLQTVVDVAAERNSTLDTPFPAELLRFFEQHDDGAHDATPPRTDLTLTLTLTTLTLCDCSGLNASPNASPLTTKLRYPSPAVSRLLALTNVESLSAFGQVFL</sequence>
<dbReference type="EMBL" id="FODD01000024">
    <property type="protein sequence ID" value="SEO35456.1"/>
    <property type="molecule type" value="Genomic_DNA"/>
</dbReference>
<dbReference type="RefSeq" id="WP_069467135.1">
    <property type="nucleotide sequence ID" value="NZ_FODD01000024.1"/>
</dbReference>
<organism evidence="1 2">
    <name type="scientific">Actinacidiphila rubida</name>
    <dbReference type="NCBI Taxonomy" id="310780"/>
    <lineage>
        <taxon>Bacteria</taxon>
        <taxon>Bacillati</taxon>
        <taxon>Actinomycetota</taxon>
        <taxon>Actinomycetes</taxon>
        <taxon>Kitasatosporales</taxon>
        <taxon>Streptomycetaceae</taxon>
        <taxon>Actinacidiphila</taxon>
    </lineage>
</organism>
<gene>
    <name evidence="1" type="ORF">SAMN05216267_102437</name>
</gene>
<accession>A0A1H8P0L0</accession>
<protein>
    <submittedName>
        <fullName evidence="1">Uncharacterized protein</fullName>
    </submittedName>
</protein>
<reference evidence="1 2" key="1">
    <citation type="submission" date="2016-10" db="EMBL/GenBank/DDBJ databases">
        <authorList>
            <person name="de Groot N.N."/>
        </authorList>
    </citation>
    <scope>NUCLEOTIDE SEQUENCE [LARGE SCALE GENOMIC DNA]</scope>
    <source>
        <strain evidence="1 2">CGMCC 4.2026</strain>
    </source>
</reference>
<name>A0A1H8P0L0_9ACTN</name>
<dbReference type="AlphaFoldDB" id="A0A1H8P0L0"/>
<proteinExistence type="predicted"/>
<dbReference type="Proteomes" id="UP000181951">
    <property type="component" value="Unassembled WGS sequence"/>
</dbReference>
<dbReference type="STRING" id="310780.SAMN05216267_102437"/>
<evidence type="ECO:0000313" key="1">
    <source>
        <dbReference type="EMBL" id="SEO35456.1"/>
    </source>
</evidence>